<evidence type="ECO:0000259" key="2">
    <source>
        <dbReference type="Pfam" id="PF01757"/>
    </source>
</evidence>
<feature type="transmembrane region" description="Helical" evidence="1">
    <location>
        <begin position="287"/>
        <end position="309"/>
    </location>
</feature>
<dbReference type="PANTHER" id="PTHR23028">
    <property type="entry name" value="ACETYLTRANSFERASE"/>
    <property type="match status" value="1"/>
</dbReference>
<name>A0ABP7L8S4_9GAMM</name>
<feature type="transmembrane region" description="Helical" evidence="1">
    <location>
        <begin position="251"/>
        <end position="275"/>
    </location>
</feature>
<feature type="transmembrane region" description="Helical" evidence="1">
    <location>
        <begin position="194"/>
        <end position="213"/>
    </location>
</feature>
<feature type="transmembrane region" description="Helical" evidence="1">
    <location>
        <begin position="7"/>
        <end position="27"/>
    </location>
</feature>
<organism evidence="3 4">
    <name type="scientific">Halomonas cibimaris</name>
    <dbReference type="NCBI Taxonomy" id="657012"/>
    <lineage>
        <taxon>Bacteria</taxon>
        <taxon>Pseudomonadati</taxon>
        <taxon>Pseudomonadota</taxon>
        <taxon>Gammaproteobacteria</taxon>
        <taxon>Oceanospirillales</taxon>
        <taxon>Halomonadaceae</taxon>
        <taxon>Halomonas</taxon>
    </lineage>
</organism>
<keyword evidence="1" id="KW-0472">Membrane</keyword>
<keyword evidence="4" id="KW-1185">Reference proteome</keyword>
<feature type="transmembrane region" description="Helical" evidence="1">
    <location>
        <begin position="225"/>
        <end position="245"/>
    </location>
</feature>
<gene>
    <name evidence="3" type="ORF">GCM10022228_04780</name>
</gene>
<reference evidence="4" key="1">
    <citation type="journal article" date="2019" name="Int. J. Syst. Evol. Microbiol.">
        <title>The Global Catalogue of Microorganisms (GCM) 10K type strain sequencing project: providing services to taxonomists for standard genome sequencing and annotation.</title>
        <authorList>
            <consortium name="The Broad Institute Genomics Platform"/>
            <consortium name="The Broad Institute Genome Sequencing Center for Infectious Disease"/>
            <person name="Wu L."/>
            <person name="Ma J."/>
        </authorList>
    </citation>
    <scope>NUCLEOTIDE SEQUENCE [LARGE SCALE GENOMIC DNA]</scope>
    <source>
        <strain evidence="4">JCM 16914</strain>
    </source>
</reference>
<dbReference type="InterPro" id="IPR050879">
    <property type="entry name" value="Acyltransferase_3"/>
</dbReference>
<feature type="transmembrane region" description="Helical" evidence="1">
    <location>
        <begin position="79"/>
        <end position="102"/>
    </location>
</feature>
<dbReference type="PANTHER" id="PTHR23028:SF53">
    <property type="entry name" value="ACYL_TRANSF_3 DOMAIN-CONTAINING PROTEIN"/>
    <property type="match status" value="1"/>
</dbReference>
<accession>A0ABP7L8S4</accession>
<dbReference type="Proteomes" id="UP001500133">
    <property type="component" value="Unassembled WGS sequence"/>
</dbReference>
<feature type="transmembrane region" description="Helical" evidence="1">
    <location>
        <begin position="321"/>
        <end position="343"/>
    </location>
</feature>
<feature type="transmembrane region" description="Helical" evidence="1">
    <location>
        <begin position="137"/>
        <end position="155"/>
    </location>
</feature>
<keyword evidence="1" id="KW-1133">Transmembrane helix</keyword>
<comment type="caution">
    <text evidence="3">The sequence shown here is derived from an EMBL/GenBank/DDBJ whole genome shotgun (WGS) entry which is preliminary data.</text>
</comment>
<evidence type="ECO:0000313" key="4">
    <source>
        <dbReference type="Proteomes" id="UP001500133"/>
    </source>
</evidence>
<dbReference type="GO" id="GO:0016746">
    <property type="term" value="F:acyltransferase activity"/>
    <property type="evidence" value="ECO:0007669"/>
    <property type="project" value="UniProtKB-KW"/>
</dbReference>
<evidence type="ECO:0000313" key="3">
    <source>
        <dbReference type="EMBL" id="GAA3897036.1"/>
    </source>
</evidence>
<proteinExistence type="predicted"/>
<dbReference type="InterPro" id="IPR002656">
    <property type="entry name" value="Acyl_transf_3_dom"/>
</dbReference>
<feature type="domain" description="Acyltransferase 3" evidence="2">
    <location>
        <begin position="1"/>
        <end position="341"/>
    </location>
</feature>
<sequence length="365" mass="40305">MDAVRAIAIMLVVFAHGVLLAAPAISFQLRSQLLYLGGYFGVELFFALSGLLIVGGLLRRLDKRPTLTRGDMLAFWQRRWWRTLPNYFVFLLLNATLFAAWFNAPAPDASYAVFAQNFAWPHPRAMPEAWSLAVEEWFYLLLPLLLAASLLIRPVPCRAVPLLLACWIVAATVARFTVAGWAEPSWDSGLRKIVLLRLDAIAWGGLVACWLHYCRARARRTAARALDFGLCVLAGCALWLSVGVSQGFQPVLAWAGLFTATGAGIALCLPAAALWQPGRLGAWIIRPVTWLSRISYSLYLVHFSFALPLMQRESLAAAMPLVWRLAGYAAVSLLGAWAAYRLVERPTLALRDRILTSPRRTAGGA</sequence>
<dbReference type="Pfam" id="PF01757">
    <property type="entry name" value="Acyl_transf_3"/>
    <property type="match status" value="1"/>
</dbReference>
<dbReference type="EMBL" id="BAAAZT010000019">
    <property type="protein sequence ID" value="GAA3897036.1"/>
    <property type="molecule type" value="Genomic_DNA"/>
</dbReference>
<feature type="transmembrane region" description="Helical" evidence="1">
    <location>
        <begin position="162"/>
        <end position="182"/>
    </location>
</feature>
<keyword evidence="1" id="KW-0812">Transmembrane</keyword>
<keyword evidence="3" id="KW-0012">Acyltransferase</keyword>
<protein>
    <submittedName>
        <fullName evidence="3">Acyltransferase</fullName>
    </submittedName>
</protein>
<feature type="transmembrane region" description="Helical" evidence="1">
    <location>
        <begin position="33"/>
        <end position="58"/>
    </location>
</feature>
<keyword evidence="3" id="KW-0808">Transferase</keyword>
<evidence type="ECO:0000256" key="1">
    <source>
        <dbReference type="SAM" id="Phobius"/>
    </source>
</evidence>